<name>A0ABM6WFP7_9DEIN</name>
<proteinExistence type="predicted"/>
<keyword evidence="3" id="KW-1185">Reference proteome</keyword>
<dbReference type="InterPro" id="IPR037914">
    <property type="entry name" value="SpoVT-AbrB_sf"/>
</dbReference>
<dbReference type="InterPro" id="IPR007159">
    <property type="entry name" value="SpoVT-AbrB_dom"/>
</dbReference>
<sequence>MRYDTNVKHPVVPQAVKGRLVLPAGVRKVLQLREGDRLLLRLRDDGVIELVKAEDIAMGSKGLLKRLYPALKGNTLARELNQERRREALQE</sequence>
<organism evidence="2 3">
    <name type="scientific">Meiothermus taiwanensis WR-220</name>
    <dbReference type="NCBI Taxonomy" id="1339250"/>
    <lineage>
        <taxon>Bacteria</taxon>
        <taxon>Thermotogati</taxon>
        <taxon>Deinococcota</taxon>
        <taxon>Deinococci</taxon>
        <taxon>Thermales</taxon>
        <taxon>Thermaceae</taxon>
        <taxon>Meiothermus</taxon>
    </lineage>
</organism>
<dbReference type="NCBIfam" id="TIGR01439">
    <property type="entry name" value="lp_hng_hel_AbrB"/>
    <property type="match status" value="1"/>
</dbReference>
<dbReference type="SMART" id="SM00966">
    <property type="entry name" value="SpoVT_AbrB"/>
    <property type="match status" value="1"/>
</dbReference>
<evidence type="ECO:0000313" key="3">
    <source>
        <dbReference type="Proteomes" id="UP000263013"/>
    </source>
</evidence>
<feature type="domain" description="SpoVT-AbrB" evidence="1">
    <location>
        <begin position="12"/>
        <end position="56"/>
    </location>
</feature>
<dbReference type="Gene3D" id="2.10.260.10">
    <property type="match status" value="1"/>
</dbReference>
<evidence type="ECO:0000259" key="1">
    <source>
        <dbReference type="SMART" id="SM00966"/>
    </source>
</evidence>
<gene>
    <name evidence="2" type="ORF">Mtai_v1c04360</name>
</gene>
<protein>
    <recommendedName>
        <fullName evidence="1">SpoVT-AbrB domain-containing protein</fullName>
    </recommendedName>
</protein>
<evidence type="ECO:0000313" key="2">
    <source>
        <dbReference type="EMBL" id="AWR85684.1"/>
    </source>
</evidence>
<reference evidence="2 3" key="1">
    <citation type="submission" date="2017-05" db="EMBL/GenBank/DDBJ databases">
        <title>Complete genome sequence of Meiothermus taiwanensis WR-220.</title>
        <authorList>
            <person name="Wu W.-L."/>
            <person name="Lo W.-S."/>
            <person name="Kuo C.-H."/>
            <person name="Wu S.-H."/>
        </authorList>
    </citation>
    <scope>NUCLEOTIDE SEQUENCE [LARGE SCALE GENOMIC DNA]</scope>
    <source>
        <strain evidence="2 3">WR-220</strain>
    </source>
</reference>
<dbReference type="Proteomes" id="UP000263013">
    <property type="component" value="Chromosome"/>
</dbReference>
<accession>A0ABM6WFP7</accession>
<dbReference type="EMBL" id="CP021130">
    <property type="protein sequence ID" value="AWR85684.1"/>
    <property type="molecule type" value="Genomic_DNA"/>
</dbReference>
<dbReference type="SUPFAM" id="SSF89447">
    <property type="entry name" value="AbrB/MazE/MraZ-like"/>
    <property type="match status" value="1"/>
</dbReference>
<dbReference type="Pfam" id="PF04014">
    <property type="entry name" value="MazE_antitoxin"/>
    <property type="match status" value="1"/>
</dbReference>